<dbReference type="PANTHER" id="PTHR34703:SF1">
    <property type="entry name" value="ANTIPORTER SUBUNIT MNHG2-RELATED"/>
    <property type="match status" value="1"/>
</dbReference>
<keyword evidence="3" id="KW-0812">Transmembrane</keyword>
<keyword evidence="3" id="KW-1133">Transmembrane helix</keyword>
<sequence length="114" mass="12679">MIGEWIRFGLAALCVLAGCFALLTAIVGLFRFDFSLNRLHAASIADTLGLSLLVLAVMLAVGLRPVLWKLLLMVILQWCTSPLSGHMLAQFEYRVNQNLEQHLELPDGEQEDRA</sequence>
<dbReference type="EMBL" id="JAJEPW010000010">
    <property type="protein sequence ID" value="MCC2128924.1"/>
    <property type="molecule type" value="Genomic_DNA"/>
</dbReference>
<evidence type="ECO:0000256" key="3">
    <source>
        <dbReference type="SAM" id="Phobius"/>
    </source>
</evidence>
<comment type="subcellular location">
    <subcellularLocation>
        <location evidence="1">Membrane</location>
        <topology evidence="1">Multi-pass membrane protein</topology>
    </subcellularLocation>
</comment>
<comment type="caution">
    <text evidence="4">The sequence shown here is derived from an EMBL/GenBank/DDBJ whole genome shotgun (WGS) entry which is preliminary data.</text>
</comment>
<dbReference type="PANTHER" id="PTHR34703">
    <property type="entry name" value="ANTIPORTER SUBUNIT MNHG2-RELATED"/>
    <property type="match status" value="1"/>
</dbReference>
<dbReference type="InterPro" id="IPR005133">
    <property type="entry name" value="PhaG_MnhG_YufB"/>
</dbReference>
<dbReference type="Pfam" id="PF03334">
    <property type="entry name" value="PhaG_MnhG_YufB"/>
    <property type="match status" value="1"/>
</dbReference>
<comment type="similarity">
    <text evidence="2">Belongs to the CPA3 antiporters (TC 2.A.63) subunit G family.</text>
</comment>
<dbReference type="AlphaFoldDB" id="A0AAE3ACW5"/>
<dbReference type="Proteomes" id="UP001199319">
    <property type="component" value="Unassembled WGS sequence"/>
</dbReference>
<evidence type="ECO:0000313" key="5">
    <source>
        <dbReference type="Proteomes" id="UP001199319"/>
    </source>
</evidence>
<gene>
    <name evidence="4" type="ORF">LKD37_05225</name>
</gene>
<evidence type="ECO:0000256" key="2">
    <source>
        <dbReference type="ARBA" id="ARBA00008404"/>
    </source>
</evidence>
<accession>A0AAE3ACW5</accession>
<keyword evidence="5" id="KW-1185">Reference proteome</keyword>
<protein>
    <submittedName>
        <fullName evidence="4">Monovalent cation/H(+) antiporter subunit G</fullName>
    </submittedName>
</protein>
<evidence type="ECO:0000256" key="1">
    <source>
        <dbReference type="ARBA" id="ARBA00004141"/>
    </source>
</evidence>
<dbReference type="GO" id="GO:0015385">
    <property type="term" value="F:sodium:proton antiporter activity"/>
    <property type="evidence" value="ECO:0007669"/>
    <property type="project" value="TreeGrafter"/>
</dbReference>
<name>A0AAE3ACW5_9FIRM</name>
<proteinExistence type="inferred from homology"/>
<keyword evidence="3" id="KW-0472">Membrane</keyword>
<evidence type="ECO:0000313" key="4">
    <source>
        <dbReference type="EMBL" id="MCC2128924.1"/>
    </source>
</evidence>
<reference evidence="4" key="1">
    <citation type="submission" date="2021-10" db="EMBL/GenBank/DDBJ databases">
        <title>Anaerobic single-cell dispensing facilitates the cultivation of human gut bacteria.</title>
        <authorList>
            <person name="Afrizal A."/>
        </authorList>
    </citation>
    <scope>NUCLEOTIDE SEQUENCE</scope>
    <source>
        <strain evidence="4">CLA-AA-H272</strain>
    </source>
</reference>
<organism evidence="4 5">
    <name type="scientific">Brotocaccenecus cirricatena</name>
    <dbReference type="NCBI Taxonomy" id="3064195"/>
    <lineage>
        <taxon>Bacteria</taxon>
        <taxon>Bacillati</taxon>
        <taxon>Bacillota</taxon>
        <taxon>Clostridia</taxon>
        <taxon>Eubacteriales</taxon>
        <taxon>Oscillospiraceae</taxon>
        <taxon>Brotocaccenecus</taxon>
    </lineage>
</organism>
<feature type="transmembrane region" description="Helical" evidence="3">
    <location>
        <begin position="6"/>
        <end position="30"/>
    </location>
</feature>
<dbReference type="PROSITE" id="PS51257">
    <property type="entry name" value="PROKAR_LIPOPROTEIN"/>
    <property type="match status" value="1"/>
</dbReference>
<dbReference type="RefSeq" id="WP_302928224.1">
    <property type="nucleotide sequence ID" value="NZ_JAJEPW010000010.1"/>
</dbReference>
<feature type="transmembrane region" description="Helical" evidence="3">
    <location>
        <begin position="42"/>
        <end position="61"/>
    </location>
</feature>